<proteinExistence type="predicted"/>
<evidence type="ECO:0000256" key="1">
    <source>
        <dbReference type="SAM" id="MobiDB-lite"/>
    </source>
</evidence>
<feature type="compositionally biased region" description="Pro residues" evidence="1">
    <location>
        <begin position="364"/>
        <end position="374"/>
    </location>
</feature>
<evidence type="ECO:0008006" key="4">
    <source>
        <dbReference type="Google" id="ProtNLM"/>
    </source>
</evidence>
<gene>
    <name evidence="2" type="ORF">BHQ18_28020</name>
</gene>
<evidence type="ECO:0000313" key="3">
    <source>
        <dbReference type="Proteomes" id="UP000094053"/>
    </source>
</evidence>
<feature type="compositionally biased region" description="Low complexity" evidence="1">
    <location>
        <begin position="337"/>
        <end position="347"/>
    </location>
</feature>
<protein>
    <recommendedName>
        <fullName evidence="4">Secretion protein EspK</fullName>
    </recommendedName>
</protein>
<reference evidence="3" key="1">
    <citation type="submission" date="2016-09" db="EMBL/GenBank/DDBJ databases">
        <authorList>
            <person name="Greninger A.L."/>
            <person name="Jerome K.R."/>
            <person name="Mcnair B."/>
            <person name="Wallis C."/>
            <person name="Fang F."/>
        </authorList>
    </citation>
    <scope>NUCLEOTIDE SEQUENCE [LARGE SCALE GENOMIC DNA]</scope>
    <source>
        <strain evidence="3">M6</strain>
    </source>
</reference>
<feature type="region of interest" description="Disordered" evidence="1">
    <location>
        <begin position="171"/>
        <end position="431"/>
    </location>
</feature>
<feature type="compositionally biased region" description="Low complexity" evidence="1">
    <location>
        <begin position="283"/>
        <end position="325"/>
    </location>
</feature>
<comment type="caution">
    <text evidence="2">The sequence shown here is derived from an EMBL/GenBank/DDBJ whole genome shotgun (WGS) entry which is preliminary data.</text>
</comment>
<feature type="compositionally biased region" description="Pro residues" evidence="1">
    <location>
        <begin position="399"/>
        <end position="426"/>
    </location>
</feature>
<evidence type="ECO:0000313" key="2">
    <source>
        <dbReference type="EMBL" id="ODQ85926.1"/>
    </source>
</evidence>
<dbReference type="AlphaFoldDB" id="A0A1E3R7K9"/>
<feature type="compositionally biased region" description="Pro residues" evidence="1">
    <location>
        <begin position="197"/>
        <end position="212"/>
    </location>
</feature>
<organism evidence="2 3">
    <name type="scientific">Mycolicibacterium flavescens</name>
    <name type="common">Mycobacterium flavescens</name>
    <dbReference type="NCBI Taxonomy" id="1776"/>
    <lineage>
        <taxon>Bacteria</taxon>
        <taxon>Bacillati</taxon>
        <taxon>Actinomycetota</taxon>
        <taxon>Actinomycetes</taxon>
        <taxon>Mycobacteriales</taxon>
        <taxon>Mycobacteriaceae</taxon>
        <taxon>Mycolicibacterium</taxon>
    </lineage>
</organism>
<feature type="compositionally biased region" description="Low complexity" evidence="1">
    <location>
        <begin position="243"/>
        <end position="263"/>
    </location>
</feature>
<name>A0A1E3R7K9_MYCFV</name>
<dbReference type="EMBL" id="MIHA01000038">
    <property type="protein sequence ID" value="ODQ85926.1"/>
    <property type="molecule type" value="Genomic_DNA"/>
</dbReference>
<accession>A0A1E3R7K9</accession>
<keyword evidence="3" id="KW-1185">Reference proteome</keyword>
<dbReference type="STRING" id="1776.BHQ18_28020"/>
<dbReference type="Proteomes" id="UP000094053">
    <property type="component" value="Unassembled WGS sequence"/>
</dbReference>
<feature type="compositionally biased region" description="Low complexity" evidence="1">
    <location>
        <begin position="375"/>
        <end position="398"/>
    </location>
</feature>
<sequence>MGTWPEVDEDVLDSCRQAFQDASESLGASIETAEGERSNLFSGVGIWSGLGATSANGALNQRIDDLESVKQRLNASADLFRDGAAATKDAKSSISNLVVVANQILDWVKGLEDLPEEAKTRAIEEGIAAIRKQNRSTVMHAAGTIAPIVGEDNEGEGPAKQDTEMLHGRTEETDDLFLARPAGNRVPMDGFLESPIPEGPPAPPADGPPEPIDPIVGDDAESPGRSAPPAPSVNPDNSIPNEPTGSGTSPQPSGPPATGAPSAPMAPPISGGSNPPAPPRVGAPSSPVTATSGSSASSGLAAPSAPSTPAASSASLTAPTTPTSSQAQLAEFQRSMADAAAKAAAQQPIPPPQPSAPLASAPIAQPPTAPPLPDTPAASSPAQTPSAAGPPAGAGQAPIAPPPAAGAAPAPPVQLGPPATPPPAAPIAPAATGGPVVPPAAAAGSSTVGAPAPVPVSAARAQREAIAATLRRANSADPAQLAQRVAAALNVGITDIGFFWLTGLAKDGTIVVANNYGLGYIPEGVNLPDQVHMVTADESIPANLRGTWTTYPILALHGWAQHHNLELRAVIATEDQFKGFDPGAPKIILRPDDIPESGQMEGRHRLQVIAPSAATQLAAITPAGLTDLLPPSPTDAKPPEDRRADLWFEVFRPLLSNAPDRAQVQLEAFVTYADHAQEIALHRAHTATEAVDQRAAIADWIYWQHLSVLMSDATASNAAV</sequence>